<dbReference type="EMBL" id="JAXOVW010000096">
    <property type="protein sequence ID" value="MDZ5609962.1"/>
    <property type="molecule type" value="Genomic_DNA"/>
</dbReference>
<comment type="caution">
    <text evidence="1">The sequence shown here is derived from an EMBL/GenBank/DDBJ whole genome shotgun (WGS) entry which is preliminary data.</text>
</comment>
<evidence type="ECO:0008006" key="3">
    <source>
        <dbReference type="Google" id="ProtNLM"/>
    </source>
</evidence>
<dbReference type="Proteomes" id="UP001291930">
    <property type="component" value="Unassembled WGS sequence"/>
</dbReference>
<gene>
    <name evidence="1" type="ORF">U2I54_23650</name>
</gene>
<name>A0ABU5K2L3_9BACI</name>
<protein>
    <recommendedName>
        <fullName evidence="3">WXG100 family type VII secretion target</fullName>
    </recommendedName>
</protein>
<sequence>MKNYDVINHSVDVMNATNKLVKCIEDLENHKTKLYSIKTLLAHNWKGNTSKEIEKRLSEVDDKLIYRIDEFQRIQSDLEKYRKAMESFANQFMMMGPKY</sequence>
<organism evidence="1 2">
    <name type="scientific">Bacillus bingmayongensis</name>
    <dbReference type="NCBI Taxonomy" id="1150157"/>
    <lineage>
        <taxon>Bacteria</taxon>
        <taxon>Bacillati</taxon>
        <taxon>Bacillota</taxon>
        <taxon>Bacilli</taxon>
        <taxon>Bacillales</taxon>
        <taxon>Bacillaceae</taxon>
        <taxon>Bacillus</taxon>
    </lineage>
</organism>
<evidence type="ECO:0000313" key="2">
    <source>
        <dbReference type="Proteomes" id="UP001291930"/>
    </source>
</evidence>
<reference evidence="2" key="1">
    <citation type="submission" date="2023-11" db="EMBL/GenBank/DDBJ databases">
        <title>Genome Sequence of Bacillus pseudomycoides stain BUPM19.</title>
        <authorList>
            <person name="Farhat A."/>
        </authorList>
    </citation>
    <scope>NUCLEOTIDE SEQUENCE [LARGE SCALE GENOMIC DNA]</scope>
    <source>
        <strain evidence="2">BUPM19</strain>
    </source>
</reference>
<proteinExistence type="predicted"/>
<keyword evidence="2" id="KW-1185">Reference proteome</keyword>
<dbReference type="InterPro" id="IPR036689">
    <property type="entry name" value="ESAT-6-like_sf"/>
</dbReference>
<accession>A0ABU5K2L3</accession>
<dbReference type="SUPFAM" id="SSF140453">
    <property type="entry name" value="EsxAB dimer-like"/>
    <property type="match status" value="1"/>
</dbReference>
<dbReference type="RefSeq" id="WP_374219295.1">
    <property type="nucleotide sequence ID" value="NZ_JAXOVW010000096.1"/>
</dbReference>
<evidence type="ECO:0000313" key="1">
    <source>
        <dbReference type="EMBL" id="MDZ5609962.1"/>
    </source>
</evidence>